<dbReference type="AlphaFoldDB" id="A0A7S7R9P3"/>
<proteinExistence type="predicted"/>
<dbReference type="RefSeq" id="WP_159432525.1">
    <property type="nucleotide sequence ID" value="NZ_CP063356.2"/>
</dbReference>
<accession>A0A7S7R9P3</accession>
<evidence type="ECO:0000313" key="1">
    <source>
        <dbReference type="EMBL" id="QOY34069.1"/>
    </source>
</evidence>
<name>A0A7S7R9P3_9BACI</name>
<sequence length="46" mass="5375">MYLSSLLSKYISLEMQIVLEAYENKVLSNLEIDELLLTLELNQDIE</sequence>
<dbReference type="Proteomes" id="UP000180175">
    <property type="component" value="Chromosome"/>
</dbReference>
<reference evidence="1 2" key="2">
    <citation type="journal article" date="2019" name="Int. J. Syst. Evol. Microbiol.">
        <title>Anaerobacillus isosaccharinicus sp. nov., an alkaliphilic bacterium which degrades isosaccharinic acid.</title>
        <authorList>
            <person name="Bassil N.M."/>
            <person name="Lloyd J.R."/>
        </authorList>
    </citation>
    <scope>NUCLEOTIDE SEQUENCE [LARGE SCALE GENOMIC DNA]</scope>
    <source>
        <strain evidence="1 2">NB2006</strain>
    </source>
</reference>
<gene>
    <name evidence="1" type="ORF">AWH56_015105</name>
</gene>
<dbReference type="EMBL" id="CP063356">
    <property type="protein sequence ID" value="QOY34069.1"/>
    <property type="molecule type" value="Genomic_DNA"/>
</dbReference>
<reference evidence="1 2" key="1">
    <citation type="journal article" date="2017" name="Genome Announc.">
        <title>Draft Genome Sequences of Four Alkaliphilic Bacteria Belonging to the Anaerobacillus Genus.</title>
        <authorList>
            <person name="Bassil N.M."/>
            <person name="Lloyd J.R."/>
        </authorList>
    </citation>
    <scope>NUCLEOTIDE SEQUENCE [LARGE SCALE GENOMIC DNA]</scope>
    <source>
        <strain evidence="1 2">NB2006</strain>
    </source>
</reference>
<protein>
    <submittedName>
        <fullName evidence="1">Uncharacterized protein</fullName>
    </submittedName>
</protein>
<dbReference type="KEGG" id="aia:AWH56_015105"/>
<keyword evidence="2" id="KW-1185">Reference proteome</keyword>
<organism evidence="1 2">
    <name type="scientific">Anaerobacillus isosaccharinicus</name>
    <dbReference type="NCBI Taxonomy" id="1532552"/>
    <lineage>
        <taxon>Bacteria</taxon>
        <taxon>Bacillati</taxon>
        <taxon>Bacillota</taxon>
        <taxon>Bacilli</taxon>
        <taxon>Bacillales</taxon>
        <taxon>Bacillaceae</taxon>
        <taxon>Anaerobacillus</taxon>
    </lineage>
</organism>
<evidence type="ECO:0000313" key="2">
    <source>
        <dbReference type="Proteomes" id="UP000180175"/>
    </source>
</evidence>